<evidence type="ECO:0000313" key="2">
    <source>
        <dbReference type="EMBL" id="SIO11559.1"/>
    </source>
</evidence>
<reference evidence="3" key="1">
    <citation type="submission" date="2016-11" db="EMBL/GenBank/DDBJ databases">
        <authorList>
            <person name="Varghese N."/>
            <person name="Submissions S."/>
        </authorList>
    </citation>
    <scope>NUCLEOTIDE SEQUENCE [LARGE SCALE GENOMIC DNA]</scope>
    <source>
        <strain evidence="3">DSM 17456</strain>
    </source>
</reference>
<sequence length="60" mass="7010">MKEKLGAFYIAKRALRFPEDKVDAYINLQKKQSSESPSEEAAAVKKTHRRKKLHSKFDLF</sequence>
<organism evidence="2 3">
    <name type="scientific">Halodesulfovibrio marinisediminis DSM 17456</name>
    <dbReference type="NCBI Taxonomy" id="1121457"/>
    <lineage>
        <taxon>Bacteria</taxon>
        <taxon>Pseudomonadati</taxon>
        <taxon>Thermodesulfobacteriota</taxon>
        <taxon>Desulfovibrionia</taxon>
        <taxon>Desulfovibrionales</taxon>
        <taxon>Desulfovibrionaceae</taxon>
        <taxon>Halodesulfovibrio</taxon>
    </lineage>
</organism>
<dbReference type="AlphaFoldDB" id="A0A1N6GVK1"/>
<proteinExistence type="predicted"/>
<evidence type="ECO:0000313" key="3">
    <source>
        <dbReference type="Proteomes" id="UP000184694"/>
    </source>
</evidence>
<dbReference type="EMBL" id="FSRG01000005">
    <property type="protein sequence ID" value="SIO11559.1"/>
    <property type="molecule type" value="Genomic_DNA"/>
</dbReference>
<evidence type="ECO:0000256" key="1">
    <source>
        <dbReference type="SAM" id="MobiDB-lite"/>
    </source>
</evidence>
<protein>
    <submittedName>
        <fullName evidence="2">Uncharacterized protein</fullName>
    </submittedName>
</protein>
<gene>
    <name evidence="2" type="ORF">SAMN02745161_1830</name>
</gene>
<keyword evidence="3" id="KW-1185">Reference proteome</keyword>
<feature type="region of interest" description="Disordered" evidence="1">
    <location>
        <begin position="28"/>
        <end position="60"/>
    </location>
</feature>
<accession>A0A1N6GVK1</accession>
<name>A0A1N6GVK1_9BACT</name>
<dbReference type="Proteomes" id="UP000184694">
    <property type="component" value="Unassembled WGS sequence"/>
</dbReference>
<feature type="compositionally biased region" description="Basic residues" evidence="1">
    <location>
        <begin position="45"/>
        <end position="54"/>
    </location>
</feature>